<evidence type="ECO:0000313" key="2">
    <source>
        <dbReference type="Proteomes" id="UP000683401"/>
    </source>
</evidence>
<gene>
    <name evidence="1" type="ORF">KQP88_14230</name>
</gene>
<proteinExistence type="predicted"/>
<evidence type="ECO:0008006" key="3">
    <source>
        <dbReference type="Google" id="ProtNLM"/>
    </source>
</evidence>
<reference evidence="2" key="1">
    <citation type="submission" date="2021-06" db="EMBL/GenBank/DDBJ databases">
        <title>Identification of Pseudomonas cichorii causing bacterial leaf black spot of flue-cured tobacco, a new disease in China.</title>
        <authorList>
            <person name="Lu C.-H."/>
        </authorList>
    </citation>
    <scope>NUCLEOTIDE SEQUENCE [LARGE SCALE GENOMIC DNA]</scope>
    <source>
        <strain evidence="2">LJ2</strain>
    </source>
</reference>
<dbReference type="RefSeq" id="WP_216703406.1">
    <property type="nucleotide sequence ID" value="NZ_CP076668.1"/>
</dbReference>
<name>A0ABX8HKP0_9PSED</name>
<keyword evidence="2" id="KW-1185">Reference proteome</keyword>
<organism evidence="1 2">
    <name type="scientific">Pseudomonas lijiangensis</name>
    <dbReference type="NCBI Taxonomy" id="2995658"/>
    <lineage>
        <taxon>Bacteria</taxon>
        <taxon>Pseudomonadati</taxon>
        <taxon>Pseudomonadota</taxon>
        <taxon>Gammaproteobacteria</taxon>
        <taxon>Pseudomonadales</taxon>
        <taxon>Pseudomonadaceae</taxon>
        <taxon>Pseudomonas</taxon>
    </lineage>
</organism>
<evidence type="ECO:0000313" key="1">
    <source>
        <dbReference type="EMBL" id="QWU81229.1"/>
    </source>
</evidence>
<accession>A0ABX8HKP0</accession>
<dbReference type="EMBL" id="CP076668">
    <property type="protein sequence ID" value="QWU81229.1"/>
    <property type="molecule type" value="Genomic_DNA"/>
</dbReference>
<protein>
    <recommendedName>
        <fullName evidence="3">Ig-like domain-containing protein</fullName>
    </recommendedName>
</protein>
<sequence length="669" mass="71859">MSNSDKIEEGIKKRSEYLRSYNQRGGGEPSQDLAPLDPPLLEGILDGLPEGLLPVSILVADLDVKIPFWGTVVPNGSYADVTLDMFNSGAVRIYRKILQFQGPLVDTDFPLDHPVPNSDIPHEGVFTLEYTVRESNGNINSSGPLTITIDRTAPYANPDPELAFPAALTVPDSVITDDTFAGGVTEFVCTLPEYPGISDEDTIVVYWEQGLPPDSPDAPNPVFGPDKLPADRKIPIPKAAIEAKPNGATFAVYWLTDKAGNVSAISRPTQVDVQLGALPDNLKDPEVPLGPLVDLADAHLGVEVLIPAFDNPNGSVIKVQWGGTALGDVTPGSTPRDVYVPVPWSVLNAEYTGGPGEEAVRVSYQVTRGSLKFPDTPLYVDVQADFSVIGPVNPDEPDPVNPTLALVHLTGADGDQDKLTPNDAGKDIVATVPLYDPVNSGEVLKLYWGAQEDAVAEFTVVAESAGDPVDFTIPWAVIEAQANNPALPMYYTINSADGNNPQKSLNTPVEVNVLVTAFDPVSFPDIYEDENGNKTLSCASLYSEDYDDPTAKFGFRVKVPADRDLNPGDVVTAVWQGYEFDGSTSIPATRFTYTHTPLTPEEVSNGFIFLVEPYADHILPIRQGYADVTYTVTPVGGGTPVPADPMPEKQYVSVVRPGNITCEVPPPKP</sequence>
<dbReference type="Proteomes" id="UP000683401">
    <property type="component" value="Chromosome"/>
</dbReference>